<dbReference type="RefSeq" id="WP_158869151.1">
    <property type="nucleotide sequence ID" value="NZ_CP046401.1"/>
</dbReference>
<keyword evidence="5" id="KW-1185">Reference proteome</keyword>
<name>A0A6I6K364_9BACT</name>
<sequence>MKLRTALIVLKNIHAFCIVFFCQFAGLGLWASESDSLLEKSAVSEISDENPVLTFSHSRNYYREAFYLSLSATPTSTIIFTTDCSKPTMNNGSVYSGPILIDSTTIIRAIAFFGTNTSEMVTNSYLFVSDVKKQSKNPSGFPVVWSGSKTIPADYEMDPEVINDPEYVSAIDSAFSELPSLSLTMDINSWFNPDTGMYVGYPNSDISRAKAVTAEFIFQEDTEESFAVSCGVQNQGGTSIVNWKSPKQSMRLLFKEMYGPTKLKYKLFPDSEINSINTLVVDAMLNSTWIHPTDEDQRFHALYLHDQLTSDLQNDMGGLSFHGMYFHLYLNGLYWGICNLHERPDDAFLAEHLDAKREDFDVIKHNPNTVVAGTNSFYTTMLTSARNGFSEVRQLSDFEKYLDIPAFIDYMLLNFYLGNYDWAHQNFYAGRDRTTTDGFRFYPWDSELVMRFADVNYDNTGKNNEGGPTEIHSLLKENEEYRMMFADAVYKHLFNDGALTPENFRKRFLFRKSEIENAIILESARWGDYRKDVSGTTYTKKDFWIQEVNRILDDYIPKRRDIVIGQLRKSSNNLFPKYLPPEIEANTLEDGEIEITLNSQHESLGEVYFTLDGTDPRNVGGGVNGTAYSDKIIVGNTSLLKARFYSVADKTWSALAEEMFVFDDVYGKDIIINEIMYHPDDGYPEFIEIMNFGDNPVNLRGFRFSGGINYMFRTDENINPGAGLVLTNDNVLFSRVYKFSAFGQFQKNLSNSGEAIYLTNRFDQLVDSVAYSDTTPWPELADGDGYSLELINPDLDNALWSSWRASEKIKGSPYSTKSLEEMDAFIYPNPFMSEIFIEFGDEYLAQESFTLEVFNQLGVKIKVIRIESFNAQVGISLASLPSGLYFFRLIPDKKSIFKSQMLKAVKLK</sequence>
<dbReference type="InterPro" id="IPR026876">
    <property type="entry name" value="Fn3_assoc_repeat"/>
</dbReference>
<organism evidence="4 5">
    <name type="scientific">Maribellus comscasis</name>
    <dbReference type="NCBI Taxonomy" id="2681766"/>
    <lineage>
        <taxon>Bacteria</taxon>
        <taxon>Pseudomonadati</taxon>
        <taxon>Bacteroidota</taxon>
        <taxon>Bacteroidia</taxon>
        <taxon>Marinilabiliales</taxon>
        <taxon>Prolixibacteraceae</taxon>
        <taxon>Maribellus</taxon>
    </lineage>
</organism>
<keyword evidence="1" id="KW-1133">Transmembrane helix</keyword>
<dbReference type="NCBIfam" id="TIGR04183">
    <property type="entry name" value="Por_Secre_tail"/>
    <property type="match status" value="1"/>
</dbReference>
<evidence type="ECO:0000259" key="2">
    <source>
        <dbReference type="Pfam" id="PF00932"/>
    </source>
</evidence>
<dbReference type="InterPro" id="IPR026444">
    <property type="entry name" value="Secre_tail"/>
</dbReference>
<evidence type="ECO:0000313" key="4">
    <source>
        <dbReference type="EMBL" id="QGY46013.1"/>
    </source>
</evidence>
<dbReference type="Pfam" id="PF18962">
    <property type="entry name" value="Por_Secre_tail"/>
    <property type="match status" value="1"/>
</dbReference>
<evidence type="ECO:0000259" key="3">
    <source>
        <dbReference type="Pfam" id="PF18962"/>
    </source>
</evidence>
<dbReference type="Pfam" id="PF08757">
    <property type="entry name" value="CotH"/>
    <property type="match status" value="1"/>
</dbReference>
<feature type="domain" description="Secretion system C-terminal sorting" evidence="3">
    <location>
        <begin position="826"/>
        <end position="898"/>
    </location>
</feature>
<dbReference type="InterPro" id="IPR001322">
    <property type="entry name" value="Lamin_tail_dom"/>
</dbReference>
<dbReference type="InterPro" id="IPR014867">
    <property type="entry name" value="Spore_coat_CotH_CotH2/3/7"/>
</dbReference>
<protein>
    <submittedName>
        <fullName evidence="4">T9SS type A sorting domain-containing protein</fullName>
    </submittedName>
</protein>
<dbReference type="KEGG" id="mcos:GM418_20770"/>
<evidence type="ECO:0000256" key="1">
    <source>
        <dbReference type="SAM" id="Phobius"/>
    </source>
</evidence>
<dbReference type="Proteomes" id="UP000428260">
    <property type="component" value="Chromosome"/>
</dbReference>
<gene>
    <name evidence="4" type="ORF">GM418_20770</name>
</gene>
<keyword evidence="1" id="KW-0812">Transmembrane</keyword>
<keyword evidence="1" id="KW-0472">Membrane</keyword>
<reference evidence="4 5" key="1">
    <citation type="submission" date="2019-11" db="EMBL/GenBank/DDBJ databases">
        <authorList>
            <person name="Zheng R.K."/>
            <person name="Sun C.M."/>
        </authorList>
    </citation>
    <scope>NUCLEOTIDE SEQUENCE [LARGE SCALE GENOMIC DNA]</scope>
    <source>
        <strain evidence="4 5">WC007</strain>
    </source>
</reference>
<dbReference type="Pfam" id="PF00932">
    <property type="entry name" value="LTD"/>
    <property type="match status" value="1"/>
</dbReference>
<dbReference type="AlphaFoldDB" id="A0A6I6K364"/>
<dbReference type="Pfam" id="PF13287">
    <property type="entry name" value="Fn3_assoc"/>
    <property type="match status" value="1"/>
</dbReference>
<feature type="domain" description="LTD" evidence="2">
    <location>
        <begin position="668"/>
        <end position="772"/>
    </location>
</feature>
<dbReference type="EMBL" id="CP046401">
    <property type="protein sequence ID" value="QGY46013.1"/>
    <property type="molecule type" value="Genomic_DNA"/>
</dbReference>
<feature type="transmembrane region" description="Helical" evidence="1">
    <location>
        <begin position="12"/>
        <end position="31"/>
    </location>
</feature>
<evidence type="ECO:0000313" key="5">
    <source>
        <dbReference type="Proteomes" id="UP000428260"/>
    </source>
</evidence>
<dbReference type="InterPro" id="IPR036415">
    <property type="entry name" value="Lamin_tail_dom_sf"/>
</dbReference>
<accession>A0A6I6K364</accession>
<proteinExistence type="predicted"/>
<dbReference type="SUPFAM" id="SSF74853">
    <property type="entry name" value="Lamin A/C globular tail domain"/>
    <property type="match status" value="1"/>
</dbReference>